<accession>A0ABV8RHC8</accession>
<dbReference type="EMBL" id="JBHSDH010000013">
    <property type="protein sequence ID" value="MFC4292265.1"/>
    <property type="molecule type" value="Genomic_DNA"/>
</dbReference>
<dbReference type="InterPro" id="IPR003018">
    <property type="entry name" value="GAF"/>
</dbReference>
<dbReference type="Gene3D" id="3.30.450.40">
    <property type="match status" value="1"/>
</dbReference>
<dbReference type="InterPro" id="IPR029016">
    <property type="entry name" value="GAF-like_dom_sf"/>
</dbReference>
<dbReference type="RefSeq" id="WP_381422808.1">
    <property type="nucleotide sequence ID" value="NZ_JBHSDH010000013.1"/>
</dbReference>
<evidence type="ECO:0000256" key="4">
    <source>
        <dbReference type="SAM" id="Phobius"/>
    </source>
</evidence>
<keyword evidence="7" id="KW-1185">Reference proteome</keyword>
<protein>
    <recommendedName>
        <fullName evidence="2">histidine kinase</fullName>
        <ecNumber evidence="2">2.7.13.3</ecNumber>
    </recommendedName>
</protein>
<dbReference type="Pfam" id="PF02518">
    <property type="entry name" value="HATPase_c"/>
    <property type="match status" value="1"/>
</dbReference>
<organism evidence="6 7">
    <name type="scientific">Sphingorhabdus arenilitoris</name>
    <dbReference type="NCBI Taxonomy" id="1490041"/>
    <lineage>
        <taxon>Bacteria</taxon>
        <taxon>Pseudomonadati</taxon>
        <taxon>Pseudomonadota</taxon>
        <taxon>Alphaproteobacteria</taxon>
        <taxon>Sphingomonadales</taxon>
        <taxon>Sphingomonadaceae</taxon>
        <taxon>Sphingorhabdus</taxon>
    </lineage>
</organism>
<dbReference type="Pfam" id="PF01590">
    <property type="entry name" value="GAF"/>
    <property type="match status" value="1"/>
</dbReference>
<feature type="transmembrane region" description="Helical" evidence="4">
    <location>
        <begin position="96"/>
        <end position="113"/>
    </location>
</feature>
<evidence type="ECO:0000256" key="3">
    <source>
        <dbReference type="ARBA" id="ARBA00022553"/>
    </source>
</evidence>
<dbReference type="Gene3D" id="3.30.565.10">
    <property type="entry name" value="Histidine kinase-like ATPase, C-terminal domain"/>
    <property type="match status" value="1"/>
</dbReference>
<dbReference type="NCBIfam" id="TIGR02916">
    <property type="entry name" value="PEP_his_kin"/>
    <property type="match status" value="1"/>
</dbReference>
<evidence type="ECO:0000256" key="2">
    <source>
        <dbReference type="ARBA" id="ARBA00012438"/>
    </source>
</evidence>
<dbReference type="SUPFAM" id="SSF55874">
    <property type="entry name" value="ATPase domain of HSP90 chaperone/DNA topoisomerase II/histidine kinase"/>
    <property type="match status" value="1"/>
</dbReference>
<dbReference type="InterPro" id="IPR036890">
    <property type="entry name" value="HATPase_C_sf"/>
</dbReference>
<dbReference type="SMART" id="SM00387">
    <property type="entry name" value="HATPase_c"/>
    <property type="match status" value="1"/>
</dbReference>
<name>A0ABV8RHC8_9SPHN</name>
<dbReference type="PROSITE" id="PS50109">
    <property type="entry name" value="HIS_KIN"/>
    <property type="match status" value="1"/>
</dbReference>
<feature type="transmembrane region" description="Helical" evidence="4">
    <location>
        <begin position="165"/>
        <end position="184"/>
    </location>
</feature>
<keyword evidence="6" id="KW-0808">Transferase</keyword>
<reference evidence="7" key="1">
    <citation type="journal article" date="2019" name="Int. J. Syst. Evol. Microbiol.">
        <title>The Global Catalogue of Microorganisms (GCM) 10K type strain sequencing project: providing services to taxonomists for standard genome sequencing and annotation.</title>
        <authorList>
            <consortium name="The Broad Institute Genomics Platform"/>
            <consortium name="The Broad Institute Genome Sequencing Center for Infectious Disease"/>
            <person name="Wu L."/>
            <person name="Ma J."/>
        </authorList>
    </citation>
    <scope>NUCLEOTIDE SEQUENCE [LARGE SCALE GENOMIC DNA]</scope>
    <source>
        <strain evidence="7">CECT 8531</strain>
    </source>
</reference>
<keyword evidence="4" id="KW-0472">Membrane</keyword>
<dbReference type="EC" id="2.7.13.3" evidence="2"/>
<comment type="catalytic activity">
    <reaction evidence="1">
        <text>ATP + protein L-histidine = ADP + protein N-phospho-L-histidine.</text>
        <dbReference type="EC" id="2.7.13.3"/>
    </reaction>
</comment>
<dbReference type="PANTHER" id="PTHR43547">
    <property type="entry name" value="TWO-COMPONENT HISTIDINE KINASE"/>
    <property type="match status" value="1"/>
</dbReference>
<evidence type="ECO:0000259" key="5">
    <source>
        <dbReference type="PROSITE" id="PS50109"/>
    </source>
</evidence>
<feature type="transmembrane region" description="Helical" evidence="4">
    <location>
        <begin position="133"/>
        <end position="153"/>
    </location>
</feature>
<dbReference type="InterPro" id="IPR003594">
    <property type="entry name" value="HATPase_dom"/>
</dbReference>
<dbReference type="InterPro" id="IPR004358">
    <property type="entry name" value="Sig_transdc_His_kin-like_C"/>
</dbReference>
<dbReference type="InterPro" id="IPR005467">
    <property type="entry name" value="His_kinase_dom"/>
</dbReference>
<evidence type="ECO:0000313" key="6">
    <source>
        <dbReference type="EMBL" id="MFC4292265.1"/>
    </source>
</evidence>
<comment type="caution">
    <text evidence="6">The sequence shown here is derived from an EMBL/GenBank/DDBJ whole genome shotgun (WGS) entry which is preliminary data.</text>
</comment>
<feature type="transmembrane region" description="Helical" evidence="4">
    <location>
        <begin position="235"/>
        <end position="256"/>
    </location>
</feature>
<keyword evidence="6" id="KW-0418">Kinase</keyword>
<feature type="transmembrane region" description="Helical" evidence="4">
    <location>
        <begin position="39"/>
        <end position="58"/>
    </location>
</feature>
<proteinExistence type="predicted"/>
<feature type="transmembrane region" description="Helical" evidence="4">
    <location>
        <begin position="196"/>
        <end position="214"/>
    </location>
</feature>
<dbReference type="SUPFAM" id="SSF55781">
    <property type="entry name" value="GAF domain-like"/>
    <property type="match status" value="1"/>
</dbReference>
<feature type="transmembrane region" description="Helical" evidence="4">
    <location>
        <begin position="6"/>
        <end position="27"/>
    </location>
</feature>
<dbReference type="PANTHER" id="PTHR43547:SF2">
    <property type="entry name" value="HYBRID SIGNAL TRANSDUCTION HISTIDINE KINASE C"/>
    <property type="match status" value="1"/>
</dbReference>
<feature type="domain" description="Histidine kinase" evidence="5">
    <location>
        <begin position="483"/>
        <end position="685"/>
    </location>
</feature>
<keyword evidence="4" id="KW-0812">Transmembrane</keyword>
<gene>
    <name evidence="6" type="primary">prsK</name>
    <name evidence="6" type="ORF">ACFOWX_07545</name>
</gene>
<dbReference type="Proteomes" id="UP001595887">
    <property type="component" value="Unassembled WGS sequence"/>
</dbReference>
<keyword evidence="3" id="KW-0597">Phosphoprotein</keyword>
<sequence>MMELLSLLSFWGHAAVGFLYAALAIWLFHKHSFKNQQQVILIIALGLTSAWGTAAVIGHPYDTISLVLESMRNAAWLGFMFFLLRSGEGRKQPRTINIIYFVLGAVLLCQPAIDGLNSTLTPEIPVAQVAEQTALLLRMIFSIGALVLVHNLYTVSAPEARWGVSLPMAGLAAMWTFDLNLYTIAYMADEIPAELISTRGIAMSLLVPVFAMALKRNENWRLRLSRSVAFQSVSLLAIGAYLLGMLLLATAIQFVGGTYVRLAQITLIFGMSLTALLILPSGRFRAWLNVIIAKNFFQHRYDYRSEWMRFADTIGFPSKEAAPFHERVVKSLADIFDSPAGLLLVPDEQERLTLQARWNWATADVPANCVTSQTMPFFESTGHILSMDHVRAGTDERCDPRAIPQWLYDEAQAWAVVPLVHFGKLAGLAILARPRIKRELDWEDLDMLRVVGRQVASYLAEATSHQALAEAQQFEQFNRRFAFVMHDIKNLVSQLSILARNAEKHADNPEFQADMVDTLKGSVDKMNDLLARLSQHNKAKHAAPEPVDISAVVMKAVHDKRLIYPIDVQVTKGMMAVADPARVETIIGHLVQNAIEATDDGAPVKITCRSQGTDIAIGISDSGVGMSEAFIANQLFKPFESSKDGGFGIGAYEARALAVSMGGQLRVESRLGKGSHFTLLLPAEQSGNGEYNHIEEAA</sequence>
<dbReference type="GO" id="GO:0004673">
    <property type="term" value="F:protein histidine kinase activity"/>
    <property type="evidence" value="ECO:0007669"/>
    <property type="project" value="UniProtKB-EC"/>
</dbReference>
<evidence type="ECO:0000313" key="7">
    <source>
        <dbReference type="Proteomes" id="UP001595887"/>
    </source>
</evidence>
<feature type="transmembrane region" description="Helical" evidence="4">
    <location>
        <begin position="262"/>
        <end position="279"/>
    </location>
</feature>
<dbReference type="PRINTS" id="PR00344">
    <property type="entry name" value="BCTRLSENSOR"/>
</dbReference>
<evidence type="ECO:0000256" key="1">
    <source>
        <dbReference type="ARBA" id="ARBA00000085"/>
    </source>
</evidence>
<dbReference type="InterPro" id="IPR014265">
    <property type="entry name" value="XrtA/PrsK"/>
</dbReference>
<keyword evidence="4" id="KW-1133">Transmembrane helix</keyword>